<evidence type="ECO:0000313" key="1">
    <source>
        <dbReference type="EMBL" id="KAJ9144305.1"/>
    </source>
</evidence>
<sequence>MGVLYAGWDDDERVFWFRRIGNNYIEGAFVDQFGTSTQLLVRARQTVAPVTESRSGTRRGRNTTDAQGDVWYAGRRLLTGGDTERTHACHTIASAIDRDPSSDFWKCSTRFWTQDYANILQNLMTTPEYQLRNLLMLEQGVHSLWGKSLFALKPLPSIEPGEMLVEFRWLHQNTPGSVTHVRGQSSIILDDRPAVPRRIQTGDKVRLISQDPDKYPLPDPLLLNLQFHMNILCRACAGAGSLELIFYQDYPPPGAPDLLAGDNLHRWSGPTSETPGSTDISSMRLSTRVLSLPAALWPGVGTLMAQTERVWQQRRRLCLVALPERAWPRESRPG</sequence>
<dbReference type="EMBL" id="JANBVN010000102">
    <property type="protein sequence ID" value="KAJ9144305.1"/>
    <property type="molecule type" value="Genomic_DNA"/>
</dbReference>
<evidence type="ECO:0000313" key="2">
    <source>
        <dbReference type="Proteomes" id="UP001174691"/>
    </source>
</evidence>
<protein>
    <recommendedName>
        <fullName evidence="3">HNH nuclease domain-containing protein</fullName>
    </recommendedName>
</protein>
<name>A0AA38RXJ8_9PEZI</name>
<keyword evidence="2" id="KW-1185">Reference proteome</keyword>
<gene>
    <name evidence="1" type="ORF">NKR19_g6556</name>
</gene>
<reference evidence="1" key="1">
    <citation type="submission" date="2022-07" db="EMBL/GenBank/DDBJ databases">
        <title>Fungi with potential for degradation of polypropylene.</title>
        <authorList>
            <person name="Gostincar C."/>
        </authorList>
    </citation>
    <scope>NUCLEOTIDE SEQUENCE</scope>
    <source>
        <strain evidence="1">EXF-13287</strain>
    </source>
</reference>
<evidence type="ECO:0008006" key="3">
    <source>
        <dbReference type="Google" id="ProtNLM"/>
    </source>
</evidence>
<proteinExistence type="predicted"/>
<comment type="caution">
    <text evidence="1">The sequence shown here is derived from an EMBL/GenBank/DDBJ whole genome shotgun (WGS) entry which is preliminary data.</text>
</comment>
<dbReference type="Proteomes" id="UP001174691">
    <property type="component" value="Unassembled WGS sequence"/>
</dbReference>
<organism evidence="1 2">
    <name type="scientific">Coniochaeta hoffmannii</name>
    <dbReference type="NCBI Taxonomy" id="91930"/>
    <lineage>
        <taxon>Eukaryota</taxon>
        <taxon>Fungi</taxon>
        <taxon>Dikarya</taxon>
        <taxon>Ascomycota</taxon>
        <taxon>Pezizomycotina</taxon>
        <taxon>Sordariomycetes</taxon>
        <taxon>Sordariomycetidae</taxon>
        <taxon>Coniochaetales</taxon>
        <taxon>Coniochaetaceae</taxon>
        <taxon>Coniochaeta</taxon>
    </lineage>
</organism>
<dbReference type="AlphaFoldDB" id="A0AA38RXJ8"/>
<accession>A0AA38RXJ8</accession>